<gene>
    <name evidence="3" type="ORF">NLU13_7235</name>
</gene>
<keyword evidence="4" id="KW-1185">Reference proteome</keyword>
<dbReference type="Proteomes" id="UP001175261">
    <property type="component" value="Unassembled WGS sequence"/>
</dbReference>
<comment type="caution">
    <text evidence="3">The sequence shown here is derived from an EMBL/GenBank/DDBJ whole genome shotgun (WGS) entry which is preliminary data.</text>
</comment>
<name>A0AA39GCF1_SARSR</name>
<dbReference type="CDD" id="cd20273">
    <property type="entry name" value="Complex1_LYR_unchar"/>
    <property type="match status" value="1"/>
</dbReference>
<protein>
    <recommendedName>
        <fullName evidence="2">Complex 1 LYR protein domain-containing protein</fullName>
    </recommendedName>
</protein>
<dbReference type="Pfam" id="PF05347">
    <property type="entry name" value="Complex1_LYR"/>
    <property type="match status" value="1"/>
</dbReference>
<evidence type="ECO:0000259" key="2">
    <source>
        <dbReference type="Pfam" id="PF05347"/>
    </source>
</evidence>
<dbReference type="AlphaFoldDB" id="A0AA39GCF1"/>
<evidence type="ECO:0000313" key="3">
    <source>
        <dbReference type="EMBL" id="KAK0384757.1"/>
    </source>
</evidence>
<organism evidence="3 4">
    <name type="scientific">Sarocladium strictum</name>
    <name type="common">Black bundle disease fungus</name>
    <name type="synonym">Acremonium strictum</name>
    <dbReference type="NCBI Taxonomy" id="5046"/>
    <lineage>
        <taxon>Eukaryota</taxon>
        <taxon>Fungi</taxon>
        <taxon>Dikarya</taxon>
        <taxon>Ascomycota</taxon>
        <taxon>Pezizomycotina</taxon>
        <taxon>Sordariomycetes</taxon>
        <taxon>Hypocreomycetidae</taxon>
        <taxon>Hypocreales</taxon>
        <taxon>Sarocladiaceae</taxon>
        <taxon>Sarocladium</taxon>
    </lineage>
</organism>
<dbReference type="InterPro" id="IPR008011">
    <property type="entry name" value="Complex1_LYR_dom"/>
</dbReference>
<accession>A0AA39GCF1</accession>
<reference evidence="3" key="1">
    <citation type="submission" date="2022-10" db="EMBL/GenBank/DDBJ databases">
        <title>Determination and structural analysis of whole genome sequence of Sarocladium strictum F4-1.</title>
        <authorList>
            <person name="Hu L."/>
            <person name="Jiang Y."/>
        </authorList>
    </citation>
    <scope>NUCLEOTIDE SEQUENCE</scope>
    <source>
        <strain evidence="3">F4-1</strain>
    </source>
</reference>
<dbReference type="InterPro" id="IPR046896">
    <property type="entry name" value="Cup1-like_N"/>
</dbReference>
<evidence type="ECO:0000256" key="1">
    <source>
        <dbReference type="SAM" id="MobiDB-lite"/>
    </source>
</evidence>
<feature type="region of interest" description="Disordered" evidence="1">
    <location>
        <begin position="93"/>
        <end position="118"/>
    </location>
</feature>
<feature type="domain" description="Complex 1 LYR protein" evidence="2">
    <location>
        <begin position="16"/>
        <end position="78"/>
    </location>
</feature>
<feature type="compositionally biased region" description="Polar residues" evidence="1">
    <location>
        <begin position="98"/>
        <end position="110"/>
    </location>
</feature>
<sequence>MRRTPFIPGYDQRHRKAVLALYRTLLREAQRIPLPEPHRSHGAGNSISCFIRQRFASNRPCTSSRLVYAALASGYQFIDVLVKAQCSSSPEHSRLLSHLQSNPIPSSKPRTLTAAPPIQHSFRPGLLTKVLNPDGTHEYVPTKPPSQDPRWITRRLPCMGRTSEAQTFLRFRKPQPAFLTRKLIKQRAIGVRTVEKSKEVENELMDKARDEDVWEDIVRKQMRAEGIDESGFSDGIDASYRWSVATSRLWYLWKWERTWYDLVAKGNGYQAFLDEVIEMKKAAAPAVDRPDTVTSLSDSSRGRPVSKVKIGRIEHVYPLMEAVKNLTGSIPSGVKADPFVAPYWGLLVENQHRKLIRMLPSLETERDHMS</sequence>
<evidence type="ECO:0000313" key="4">
    <source>
        <dbReference type="Proteomes" id="UP001175261"/>
    </source>
</evidence>
<dbReference type="EMBL" id="JAPDFR010000007">
    <property type="protein sequence ID" value="KAK0384757.1"/>
    <property type="molecule type" value="Genomic_DNA"/>
</dbReference>
<proteinExistence type="predicted"/>